<dbReference type="InterPro" id="IPR029787">
    <property type="entry name" value="Nucleotide_cyclase"/>
</dbReference>
<evidence type="ECO:0000313" key="2">
    <source>
        <dbReference type="EMBL" id="MBB6510655.1"/>
    </source>
</evidence>
<dbReference type="RefSeq" id="WP_184655795.1">
    <property type="nucleotide sequence ID" value="NZ_JACHBU010000010.1"/>
</dbReference>
<dbReference type="NCBIfam" id="TIGR00229">
    <property type="entry name" value="sensory_box"/>
    <property type="match status" value="1"/>
</dbReference>
<dbReference type="EMBL" id="JACHBU010000010">
    <property type="protein sequence ID" value="MBB6510655.1"/>
    <property type="molecule type" value="Genomic_DNA"/>
</dbReference>
<dbReference type="InterPro" id="IPR035965">
    <property type="entry name" value="PAS-like_dom_sf"/>
</dbReference>
<dbReference type="PANTHER" id="PTHR44757:SF2">
    <property type="entry name" value="BIOFILM ARCHITECTURE MAINTENANCE PROTEIN MBAA"/>
    <property type="match status" value="1"/>
</dbReference>
<dbReference type="PROSITE" id="PS50887">
    <property type="entry name" value="GGDEF"/>
    <property type="match status" value="1"/>
</dbReference>
<dbReference type="CDD" id="cd01949">
    <property type="entry name" value="GGDEF"/>
    <property type="match status" value="1"/>
</dbReference>
<evidence type="ECO:0000259" key="1">
    <source>
        <dbReference type="PROSITE" id="PS50887"/>
    </source>
</evidence>
<dbReference type="Proteomes" id="UP000585437">
    <property type="component" value="Unassembled WGS sequence"/>
</dbReference>
<accession>A0A7X0JN38</accession>
<gene>
    <name evidence="2" type="ORF">F4695_004047</name>
</gene>
<dbReference type="Gene3D" id="3.30.70.270">
    <property type="match status" value="1"/>
</dbReference>
<dbReference type="InterPro" id="IPR000014">
    <property type="entry name" value="PAS"/>
</dbReference>
<dbReference type="InterPro" id="IPR043128">
    <property type="entry name" value="Rev_trsase/Diguanyl_cyclase"/>
</dbReference>
<sequence>MLSDERAAASLFSSATQGGDGLDGMLQTLFHISPLAYAISTAGPNSVYVRVNQAYMDLVGMNETALVGRKLTDVGLIVDGSDRVARIKLLDEVGYYSAQSGKIRHRDGREISVMISARRIKIGNDLYDLEALTDVTEQTSAQIRQEEALRVAAVTDSLTGLPNRLGFEQRIAHFIEDRANHEEFGLAIFDLNGFKIVNDMHGHPVGDELLAVIGKRLLSSLRAGEFVSRLGGDEFALLFQSDMGDSEMQEQRLAVMMDTVLAAVTIGSKKLRVGAALGFGFASEVKWSRTALVALVDRRMYHAKLTRRSIAILGPPEALATANG</sequence>
<keyword evidence="3" id="KW-1185">Reference proteome</keyword>
<dbReference type="PANTHER" id="PTHR44757">
    <property type="entry name" value="DIGUANYLATE CYCLASE DGCP"/>
    <property type="match status" value="1"/>
</dbReference>
<dbReference type="InterPro" id="IPR000160">
    <property type="entry name" value="GGDEF_dom"/>
</dbReference>
<name>A0A7X0JN38_9HYPH</name>
<feature type="domain" description="GGDEF" evidence="1">
    <location>
        <begin position="182"/>
        <end position="315"/>
    </location>
</feature>
<dbReference type="InterPro" id="IPR052155">
    <property type="entry name" value="Biofilm_reg_signaling"/>
</dbReference>
<organism evidence="2 3">
    <name type="scientific">Rhizobium soli</name>
    <dbReference type="NCBI Taxonomy" id="424798"/>
    <lineage>
        <taxon>Bacteria</taxon>
        <taxon>Pseudomonadati</taxon>
        <taxon>Pseudomonadota</taxon>
        <taxon>Alphaproteobacteria</taxon>
        <taxon>Hyphomicrobiales</taxon>
        <taxon>Rhizobiaceae</taxon>
        <taxon>Rhizobium/Agrobacterium group</taxon>
        <taxon>Rhizobium</taxon>
    </lineage>
</organism>
<proteinExistence type="predicted"/>
<dbReference type="SUPFAM" id="SSF55073">
    <property type="entry name" value="Nucleotide cyclase"/>
    <property type="match status" value="1"/>
</dbReference>
<dbReference type="SMART" id="SM00267">
    <property type="entry name" value="GGDEF"/>
    <property type="match status" value="1"/>
</dbReference>
<protein>
    <submittedName>
        <fullName evidence="2">Diguanylate cyclase (GGDEF)-like protein/PAS domain S-box-containing protein</fullName>
    </submittedName>
</protein>
<dbReference type="Pfam" id="PF00990">
    <property type="entry name" value="GGDEF"/>
    <property type="match status" value="1"/>
</dbReference>
<dbReference type="AlphaFoldDB" id="A0A7X0JN38"/>
<dbReference type="Gene3D" id="3.30.450.20">
    <property type="entry name" value="PAS domain"/>
    <property type="match status" value="1"/>
</dbReference>
<evidence type="ECO:0000313" key="3">
    <source>
        <dbReference type="Proteomes" id="UP000585437"/>
    </source>
</evidence>
<dbReference type="SUPFAM" id="SSF55785">
    <property type="entry name" value="PYP-like sensor domain (PAS domain)"/>
    <property type="match status" value="1"/>
</dbReference>
<reference evidence="2 3" key="1">
    <citation type="submission" date="2020-08" db="EMBL/GenBank/DDBJ databases">
        <title>The Agave Microbiome: Exploring the role of microbial communities in plant adaptations to desert environments.</title>
        <authorList>
            <person name="Partida-Martinez L.P."/>
        </authorList>
    </citation>
    <scope>NUCLEOTIDE SEQUENCE [LARGE SCALE GENOMIC DNA]</scope>
    <source>
        <strain evidence="2 3">AS3.12</strain>
    </source>
</reference>
<dbReference type="NCBIfam" id="TIGR00254">
    <property type="entry name" value="GGDEF"/>
    <property type="match status" value="1"/>
</dbReference>
<comment type="caution">
    <text evidence="2">The sequence shown here is derived from an EMBL/GenBank/DDBJ whole genome shotgun (WGS) entry which is preliminary data.</text>
</comment>